<dbReference type="EMBL" id="BK014905">
    <property type="protein sequence ID" value="DAD81618.1"/>
    <property type="molecule type" value="Genomic_DNA"/>
</dbReference>
<protein>
    <recommendedName>
        <fullName evidence="2">Phage tail protein</fullName>
    </recommendedName>
</protein>
<evidence type="ECO:0000313" key="1">
    <source>
        <dbReference type="EMBL" id="DAD81618.1"/>
    </source>
</evidence>
<evidence type="ECO:0008006" key="2">
    <source>
        <dbReference type="Google" id="ProtNLM"/>
    </source>
</evidence>
<organism evidence="1">
    <name type="scientific">Myoviridae sp. cthmz15</name>
    <dbReference type="NCBI Taxonomy" id="2826684"/>
    <lineage>
        <taxon>Viruses</taxon>
        <taxon>Duplodnaviria</taxon>
        <taxon>Heunggongvirae</taxon>
        <taxon>Uroviricota</taxon>
        <taxon>Caudoviricetes</taxon>
    </lineage>
</organism>
<name>A0A8S5MH96_9CAUD</name>
<reference evidence="1" key="1">
    <citation type="journal article" date="2021" name="Proc. Natl. Acad. Sci. U.S.A.">
        <title>A Catalog of Tens of Thousands of Viruses from Human Metagenomes Reveals Hidden Associations with Chronic Diseases.</title>
        <authorList>
            <person name="Tisza M.J."/>
            <person name="Buck C.B."/>
        </authorList>
    </citation>
    <scope>NUCLEOTIDE SEQUENCE</scope>
    <source>
        <strain evidence="1">Cthmz15</strain>
    </source>
</reference>
<proteinExistence type="predicted"/>
<sequence>MDIDQIIKTAVEPIVPVCVIDVYGGDATDFCVYTYTETPEDFGDDEPRAIRYTVRLHWCFPWKPGVTASPEVKAKKKQLKHALHAAGLTYPTVSSAGDDQWAELVFEAEYIDGDV</sequence>
<accession>A0A8S5MH96</accession>